<dbReference type="PANTHER" id="PTHR31987:SF1">
    <property type="entry name" value="GLUTAMINASE A"/>
    <property type="match status" value="1"/>
</dbReference>
<evidence type="ECO:0000256" key="5">
    <source>
        <dbReference type="PIRSR" id="PIRSR606710-2"/>
    </source>
</evidence>
<dbReference type="InterPro" id="IPR008928">
    <property type="entry name" value="6-hairpin_glycosidase_sf"/>
</dbReference>
<keyword evidence="11" id="KW-1185">Reference proteome</keyword>
<keyword evidence="3" id="KW-0326">Glycosidase</keyword>
<feature type="domain" description="DUF4964" evidence="7">
    <location>
        <begin position="320"/>
        <end position="375"/>
    </location>
</feature>
<evidence type="ECO:0000259" key="7">
    <source>
        <dbReference type="Pfam" id="PF16334"/>
    </source>
</evidence>
<dbReference type="EMBL" id="JACHGW010000001">
    <property type="protein sequence ID" value="MBB6049156.1"/>
    <property type="molecule type" value="Genomic_DNA"/>
</dbReference>
<dbReference type="Pfam" id="PF17168">
    <property type="entry name" value="DUF5127"/>
    <property type="match status" value="1"/>
</dbReference>
<accession>A0A7W9W5K9</accession>
<feature type="domain" description="Glutaminase A central" evidence="8">
    <location>
        <begin position="625"/>
        <end position="967"/>
    </location>
</feature>
<dbReference type="InterPro" id="IPR052743">
    <property type="entry name" value="Glutaminase_GtaA"/>
</dbReference>
<feature type="active site" description="Proton donor" evidence="4">
    <location>
        <position position="186"/>
    </location>
</feature>
<feature type="site" description="Important for catalytic activity, responsible for pKa modulation of the active site Glu and correct orientation of both the proton donor and substrate" evidence="5">
    <location>
        <position position="131"/>
    </location>
</feature>
<evidence type="ECO:0000313" key="10">
    <source>
        <dbReference type="EMBL" id="MBB6049156.1"/>
    </source>
</evidence>
<dbReference type="InterPro" id="IPR033433">
    <property type="entry name" value="GtaA_N"/>
</dbReference>
<name>A0A7W9W5K9_ARMRO</name>
<protein>
    <submittedName>
        <fullName evidence="10">GH43 family beta-xylosidase</fullName>
    </submittedName>
</protein>
<evidence type="ECO:0000259" key="9">
    <source>
        <dbReference type="Pfam" id="PF17168"/>
    </source>
</evidence>
<gene>
    <name evidence="10" type="ORF">HNQ39_000918</name>
</gene>
<dbReference type="Pfam" id="PF16334">
    <property type="entry name" value="DUF4964"/>
    <property type="match status" value="1"/>
</dbReference>
<dbReference type="AlphaFoldDB" id="A0A7W9W5K9"/>
<dbReference type="Gene3D" id="2.115.10.20">
    <property type="entry name" value="Glycosyl hydrolase domain, family 43"/>
    <property type="match status" value="1"/>
</dbReference>
<dbReference type="Pfam" id="PF16335">
    <property type="entry name" value="GtaA_6_Hairpin"/>
    <property type="match status" value="1"/>
</dbReference>
<comment type="caution">
    <text evidence="10">The sequence shown here is derived from an EMBL/GenBank/DDBJ whole genome shotgun (WGS) entry which is preliminary data.</text>
</comment>
<dbReference type="RefSeq" id="WP_184192773.1">
    <property type="nucleotide sequence ID" value="NZ_JACHGW010000001.1"/>
</dbReference>
<dbReference type="PANTHER" id="PTHR31987">
    <property type="entry name" value="GLUTAMINASE A-RELATED"/>
    <property type="match status" value="1"/>
</dbReference>
<sequence length="976" mass="108091">MNPQENRRTYTNPVWAEDAPDPFVLSAHGKFWAYATETAKHGNGFQVLESADLVHWVHRGTCFTPPWSKSQLWAPEVIERDGLLWMTYSAQNPKTGKREIGIATSKSPTGPFEHKAILVVPDANQKLGVIDTTVFVESDGTAYLLYSEEDPRRIVLRKLAANWLSTVGPTVELLRPTEPWEKGVTEAPTLLKRDGKYHLLYSANGFETGKGDSGYCVAHAMSETLAGPYKKFGAILAQEPGRVYGPGHQSVVTIGKDDWLLYHGWSDQGAPRYGSNPTGRTLRLDRLVWQDGMPQPVVASTTPQPAPHVPAAPRDPSQPSHRAPAIPLITHDPYFSVWAFGDNLNTDWARHWTGAVNALVGLIRVDGTAYRWSGQGPQSVAPFPQTGYTISATQTRFTFEGQGVRLGVTFTSPLLPDDLDVLSRPASYITAEVVATDGKPHDVALYLDITGEWCVNDVAQPVAATRRKVGNLEVLAIGTAEQPVLGKTGDNLRIDWGYAQLSSESAETRIGTDTLVRDGFIRDGKLPSADDTRFPRPAREDWPVLAASFTGLKVSTRPVTRRWVVSYDDEFSLEHLGKRLRGWWRRNGAGINDLVQVAHKDADSLIARCTAFDKKMLAEWTAVGGAGYAQLLALAWRQAISAHKLAAGTDGQPVFFSKENFSNGCIATVDVTYPSAPLFLRYAPALLKAMIEPLVAYAETLRWKFPFAPHDLGTYPKANGQVYGGGERDERDQMPVEESGNLLLLTAALARAEGSVGFAKKHEKTLSTWAKYLLEKGLDPENQLCTDDFAGHLAHNANLSLKAILAIGAWGQLCERLGRPDESKQFLSAAREMAGKWLTLAGDGDHFRLAFDRPGTWSQKYNLVWDTLLGLNLFPPQLARTELAFYQRRQMRYGLPLDNRRTYAKLDWTVWTATLAGSRPEFEALVKPLLLWVEETPTRVPLTDWYETTDGKQVGFQARSVVGGLYLPVLKAHWKR</sequence>
<reference evidence="10 11" key="1">
    <citation type="submission" date="2020-08" db="EMBL/GenBank/DDBJ databases">
        <title>Genomic Encyclopedia of Type Strains, Phase IV (KMG-IV): sequencing the most valuable type-strain genomes for metagenomic binning, comparative biology and taxonomic classification.</title>
        <authorList>
            <person name="Goeker M."/>
        </authorList>
    </citation>
    <scope>NUCLEOTIDE SEQUENCE [LARGE SCALE GENOMIC DNA]</scope>
    <source>
        <strain evidence="10 11">DSM 23562</strain>
    </source>
</reference>
<keyword evidence="2" id="KW-0378">Hydrolase</keyword>
<feature type="active site" description="Proton acceptor" evidence="4">
    <location>
        <position position="21"/>
    </location>
</feature>
<comment type="similarity">
    <text evidence="1">Belongs to the glycosyl hydrolase 43 family.</text>
</comment>
<dbReference type="InterPro" id="IPR032514">
    <property type="entry name" value="GtaA_central"/>
</dbReference>
<dbReference type="GO" id="GO:0004553">
    <property type="term" value="F:hydrolase activity, hydrolyzing O-glycosyl compounds"/>
    <property type="evidence" value="ECO:0007669"/>
    <property type="project" value="InterPro"/>
</dbReference>
<feature type="region of interest" description="Disordered" evidence="6">
    <location>
        <begin position="297"/>
        <end position="321"/>
    </location>
</feature>
<dbReference type="Pfam" id="PF04616">
    <property type="entry name" value="Glyco_hydro_43"/>
    <property type="match status" value="1"/>
</dbReference>
<evidence type="ECO:0000313" key="11">
    <source>
        <dbReference type="Proteomes" id="UP000520814"/>
    </source>
</evidence>
<organism evidence="10 11">
    <name type="scientific">Armatimonas rosea</name>
    <dbReference type="NCBI Taxonomy" id="685828"/>
    <lineage>
        <taxon>Bacteria</taxon>
        <taxon>Bacillati</taxon>
        <taxon>Armatimonadota</taxon>
        <taxon>Armatimonadia</taxon>
        <taxon>Armatimonadales</taxon>
        <taxon>Armatimonadaceae</taxon>
        <taxon>Armatimonas</taxon>
    </lineage>
</organism>
<evidence type="ECO:0000256" key="2">
    <source>
        <dbReference type="ARBA" id="ARBA00022801"/>
    </source>
</evidence>
<evidence type="ECO:0000259" key="8">
    <source>
        <dbReference type="Pfam" id="PF16335"/>
    </source>
</evidence>
<dbReference type="SUPFAM" id="SSF75005">
    <property type="entry name" value="Arabinanase/levansucrase/invertase"/>
    <property type="match status" value="1"/>
</dbReference>
<dbReference type="GO" id="GO:0005975">
    <property type="term" value="P:carbohydrate metabolic process"/>
    <property type="evidence" value="ECO:0007669"/>
    <property type="project" value="InterPro"/>
</dbReference>
<feature type="domain" description="Glutaminase A N-terminal" evidence="9">
    <location>
        <begin position="393"/>
        <end position="617"/>
    </location>
</feature>
<evidence type="ECO:0000256" key="1">
    <source>
        <dbReference type="ARBA" id="ARBA00009865"/>
    </source>
</evidence>
<evidence type="ECO:0000256" key="4">
    <source>
        <dbReference type="PIRSR" id="PIRSR606710-1"/>
    </source>
</evidence>
<dbReference type="InterPro" id="IPR006710">
    <property type="entry name" value="Glyco_hydro_43"/>
</dbReference>
<proteinExistence type="inferred from homology"/>
<dbReference type="CDD" id="cd08999">
    <property type="entry name" value="GH43_ABN-like"/>
    <property type="match status" value="1"/>
</dbReference>
<evidence type="ECO:0000256" key="6">
    <source>
        <dbReference type="SAM" id="MobiDB-lite"/>
    </source>
</evidence>
<evidence type="ECO:0000256" key="3">
    <source>
        <dbReference type="ARBA" id="ARBA00023295"/>
    </source>
</evidence>
<dbReference type="InterPro" id="IPR023296">
    <property type="entry name" value="Glyco_hydro_beta-prop_sf"/>
</dbReference>
<dbReference type="InterPro" id="IPR032515">
    <property type="entry name" value="DUF4964"/>
</dbReference>
<dbReference type="SUPFAM" id="SSF48208">
    <property type="entry name" value="Six-hairpin glycosidases"/>
    <property type="match status" value="1"/>
</dbReference>
<dbReference type="Proteomes" id="UP000520814">
    <property type="component" value="Unassembled WGS sequence"/>
</dbReference>